<dbReference type="Proteomes" id="UP001224890">
    <property type="component" value="Unassembled WGS sequence"/>
</dbReference>
<gene>
    <name evidence="1" type="ORF">BDP55DRAFT_32407</name>
</gene>
<evidence type="ECO:0000313" key="1">
    <source>
        <dbReference type="EMBL" id="KAK1688854.1"/>
    </source>
</evidence>
<dbReference type="AlphaFoldDB" id="A0AAJ0EVK3"/>
<comment type="caution">
    <text evidence="1">The sequence shown here is derived from an EMBL/GenBank/DDBJ whole genome shotgun (WGS) entry which is preliminary data.</text>
</comment>
<dbReference type="EMBL" id="JAHMHR010000010">
    <property type="protein sequence ID" value="KAK1688854.1"/>
    <property type="molecule type" value="Genomic_DNA"/>
</dbReference>
<dbReference type="RefSeq" id="XP_060432549.1">
    <property type="nucleotide sequence ID" value="XM_060566793.1"/>
</dbReference>
<accession>A0AAJ0EVK3</accession>
<protein>
    <submittedName>
        <fullName evidence="1">Uncharacterized protein</fullName>
    </submittedName>
</protein>
<proteinExistence type="predicted"/>
<sequence>MLAKVEWTKSACFARYNHTRKGGDSLECVILWFHGPDVVVLSFRDYKMVTGLCRMRAILAVASCISVRPAWSHVPFYIPTVCGE</sequence>
<name>A0AAJ0EVK3_9PEZI</name>
<dbReference type="GeneID" id="85451319"/>
<organism evidence="1 2">
    <name type="scientific">Colletotrichum godetiae</name>
    <dbReference type="NCBI Taxonomy" id="1209918"/>
    <lineage>
        <taxon>Eukaryota</taxon>
        <taxon>Fungi</taxon>
        <taxon>Dikarya</taxon>
        <taxon>Ascomycota</taxon>
        <taxon>Pezizomycotina</taxon>
        <taxon>Sordariomycetes</taxon>
        <taxon>Hypocreomycetidae</taxon>
        <taxon>Glomerellales</taxon>
        <taxon>Glomerellaceae</taxon>
        <taxon>Colletotrichum</taxon>
        <taxon>Colletotrichum acutatum species complex</taxon>
    </lineage>
</organism>
<evidence type="ECO:0000313" key="2">
    <source>
        <dbReference type="Proteomes" id="UP001224890"/>
    </source>
</evidence>
<reference evidence="1" key="1">
    <citation type="submission" date="2021-06" db="EMBL/GenBank/DDBJ databases">
        <title>Comparative genomics, transcriptomics and evolutionary studies reveal genomic signatures of adaptation to plant cell wall in hemibiotrophic fungi.</title>
        <authorList>
            <consortium name="DOE Joint Genome Institute"/>
            <person name="Baroncelli R."/>
            <person name="Diaz J.F."/>
            <person name="Benocci T."/>
            <person name="Peng M."/>
            <person name="Battaglia E."/>
            <person name="Haridas S."/>
            <person name="Andreopoulos W."/>
            <person name="Labutti K."/>
            <person name="Pangilinan J."/>
            <person name="Floch G.L."/>
            <person name="Makela M.R."/>
            <person name="Henrissat B."/>
            <person name="Grigoriev I.V."/>
            <person name="Crouch J.A."/>
            <person name="De Vries R.P."/>
            <person name="Sukno S.A."/>
            <person name="Thon M.R."/>
        </authorList>
    </citation>
    <scope>NUCLEOTIDE SEQUENCE</scope>
    <source>
        <strain evidence="1">CBS 193.32</strain>
    </source>
</reference>
<keyword evidence="2" id="KW-1185">Reference proteome</keyword>